<proteinExistence type="predicted"/>
<evidence type="ECO:0000313" key="2">
    <source>
        <dbReference type="Proteomes" id="UP000004508"/>
    </source>
</evidence>
<comment type="caution">
    <text evidence="1">The sequence shown here is derived from an EMBL/GenBank/DDBJ whole genome shotgun (WGS) entry which is preliminary data.</text>
</comment>
<gene>
    <name evidence="1" type="ORF">Krac_10717</name>
</gene>
<dbReference type="EMBL" id="ADVG01000001">
    <property type="protein sequence ID" value="EFH89175.1"/>
    <property type="molecule type" value="Genomic_DNA"/>
</dbReference>
<reference evidence="1 2" key="1">
    <citation type="journal article" date="2011" name="Stand. Genomic Sci.">
        <title>Non-contiguous finished genome sequence and contextual data of the filamentous soil bacterium Ktedonobacter racemifer type strain (SOSP1-21).</title>
        <authorList>
            <person name="Chang Y.J."/>
            <person name="Land M."/>
            <person name="Hauser L."/>
            <person name="Chertkov O."/>
            <person name="Del Rio T.G."/>
            <person name="Nolan M."/>
            <person name="Copeland A."/>
            <person name="Tice H."/>
            <person name="Cheng J.F."/>
            <person name="Lucas S."/>
            <person name="Han C."/>
            <person name="Goodwin L."/>
            <person name="Pitluck S."/>
            <person name="Ivanova N."/>
            <person name="Ovchinikova G."/>
            <person name="Pati A."/>
            <person name="Chen A."/>
            <person name="Palaniappan K."/>
            <person name="Mavromatis K."/>
            <person name="Liolios K."/>
            <person name="Brettin T."/>
            <person name="Fiebig A."/>
            <person name="Rohde M."/>
            <person name="Abt B."/>
            <person name="Goker M."/>
            <person name="Detter J.C."/>
            <person name="Woyke T."/>
            <person name="Bristow J."/>
            <person name="Eisen J.A."/>
            <person name="Markowitz V."/>
            <person name="Hugenholtz P."/>
            <person name="Kyrpides N.C."/>
            <person name="Klenk H.P."/>
            <person name="Lapidus A."/>
        </authorList>
    </citation>
    <scope>NUCLEOTIDE SEQUENCE [LARGE SCALE GENOMIC DNA]</scope>
    <source>
        <strain evidence="2">DSM 44963</strain>
    </source>
</reference>
<dbReference type="Proteomes" id="UP000004508">
    <property type="component" value="Unassembled WGS sequence"/>
</dbReference>
<keyword evidence="2" id="KW-1185">Reference proteome</keyword>
<sequence length="80" mass="9650">MEKARALVNVRDINLICQYYKTYAQIEGLTRRRKITRARRRKGILEVRTASRDEWIQPIAWIEWINDLGVSIRYMAQDIR</sequence>
<protein>
    <submittedName>
        <fullName evidence="1">Uncharacterized protein</fullName>
    </submittedName>
</protein>
<dbReference type="RefSeq" id="WP_007905592.1">
    <property type="nucleotide sequence ID" value="NZ_ADVG01000001.1"/>
</dbReference>
<organism evidence="1 2">
    <name type="scientific">Ktedonobacter racemifer DSM 44963</name>
    <dbReference type="NCBI Taxonomy" id="485913"/>
    <lineage>
        <taxon>Bacteria</taxon>
        <taxon>Bacillati</taxon>
        <taxon>Chloroflexota</taxon>
        <taxon>Ktedonobacteria</taxon>
        <taxon>Ktedonobacterales</taxon>
        <taxon>Ktedonobacteraceae</taxon>
        <taxon>Ktedonobacter</taxon>
    </lineage>
</organism>
<dbReference type="AlphaFoldDB" id="D6TIB8"/>
<dbReference type="STRING" id="485913.Krac_10717"/>
<dbReference type="InParanoid" id="D6TIB8"/>
<name>D6TIB8_KTERA</name>
<accession>D6TIB8</accession>
<evidence type="ECO:0000313" key="1">
    <source>
        <dbReference type="EMBL" id="EFH89175.1"/>
    </source>
</evidence>